<sequence>MRQYDEFLNQVVKSFLYKDYGRVRVRRSNSEENMAKINSIVFDRSLTPEQQWQKWQQLPQDVKNEESLKFAIDEDFFDTLRRAYEGMDMGPFNELEPHVKDMFYRAYIGERMKNSAKYDNLPAGVSAIDRVKMAAQNVGIGPKEQGNWDHLMSAIDVWERYMSKLFSRENASTREPEPEPETEPPQTEAPTTEEVTEPPPTSPAETEEPSTDAPTSESTENATQEPEKVVGFAGKTSNLLCLSFSIFFYSIISRVLPF</sequence>
<name>A0A2A2KFT4_9BILA</name>
<comment type="caution">
    <text evidence="2">The sequence shown here is derived from an EMBL/GenBank/DDBJ whole genome shotgun (WGS) entry which is preliminary data.</text>
</comment>
<evidence type="ECO:0000313" key="3">
    <source>
        <dbReference type="Proteomes" id="UP000218231"/>
    </source>
</evidence>
<protein>
    <submittedName>
        <fullName evidence="2">Uncharacterized protein</fullName>
    </submittedName>
</protein>
<feature type="compositionally biased region" description="Low complexity" evidence="1">
    <location>
        <begin position="184"/>
        <end position="193"/>
    </location>
</feature>
<proteinExistence type="predicted"/>
<organism evidence="2 3">
    <name type="scientific">Diploscapter pachys</name>
    <dbReference type="NCBI Taxonomy" id="2018661"/>
    <lineage>
        <taxon>Eukaryota</taxon>
        <taxon>Metazoa</taxon>
        <taxon>Ecdysozoa</taxon>
        <taxon>Nematoda</taxon>
        <taxon>Chromadorea</taxon>
        <taxon>Rhabditida</taxon>
        <taxon>Rhabditina</taxon>
        <taxon>Rhabditomorpha</taxon>
        <taxon>Rhabditoidea</taxon>
        <taxon>Rhabditidae</taxon>
        <taxon>Diploscapter</taxon>
    </lineage>
</organism>
<gene>
    <name evidence="2" type="ORF">WR25_13487</name>
</gene>
<accession>A0A2A2KFT4</accession>
<keyword evidence="3" id="KW-1185">Reference proteome</keyword>
<evidence type="ECO:0000256" key="1">
    <source>
        <dbReference type="SAM" id="MobiDB-lite"/>
    </source>
</evidence>
<reference evidence="2 3" key="1">
    <citation type="journal article" date="2017" name="Curr. Biol.">
        <title>Genome architecture and evolution of a unichromosomal asexual nematode.</title>
        <authorList>
            <person name="Fradin H."/>
            <person name="Zegar C."/>
            <person name="Gutwein M."/>
            <person name="Lucas J."/>
            <person name="Kovtun M."/>
            <person name="Corcoran D."/>
            <person name="Baugh L.R."/>
            <person name="Kiontke K."/>
            <person name="Gunsalus K."/>
            <person name="Fitch D.H."/>
            <person name="Piano F."/>
        </authorList>
    </citation>
    <scope>NUCLEOTIDE SEQUENCE [LARGE SCALE GENOMIC DNA]</scope>
    <source>
        <strain evidence="2">PF1309</strain>
    </source>
</reference>
<dbReference type="Proteomes" id="UP000218231">
    <property type="component" value="Unassembled WGS sequence"/>
</dbReference>
<evidence type="ECO:0000313" key="2">
    <source>
        <dbReference type="EMBL" id="PAV72760.1"/>
    </source>
</evidence>
<dbReference type="AlphaFoldDB" id="A0A2A2KFT4"/>
<feature type="region of interest" description="Disordered" evidence="1">
    <location>
        <begin position="168"/>
        <end position="228"/>
    </location>
</feature>
<feature type="compositionally biased region" description="Polar residues" evidence="1">
    <location>
        <begin position="212"/>
        <end position="224"/>
    </location>
</feature>
<dbReference type="EMBL" id="LIAE01008701">
    <property type="protein sequence ID" value="PAV72760.1"/>
    <property type="molecule type" value="Genomic_DNA"/>
</dbReference>